<dbReference type="PROSITE" id="PS50885">
    <property type="entry name" value="HAMP"/>
    <property type="match status" value="1"/>
</dbReference>
<protein>
    <recommendedName>
        <fullName evidence="3">histidine kinase</fullName>
        <ecNumber evidence="3">2.7.13.3</ecNumber>
    </recommendedName>
</protein>
<feature type="domain" description="HAMP" evidence="13">
    <location>
        <begin position="167"/>
        <end position="219"/>
    </location>
</feature>
<dbReference type="GO" id="GO:0016301">
    <property type="term" value="F:kinase activity"/>
    <property type="evidence" value="ECO:0007669"/>
    <property type="project" value="UniProtKB-KW"/>
</dbReference>
<dbReference type="PANTHER" id="PTHR45436:SF5">
    <property type="entry name" value="SENSOR HISTIDINE KINASE TRCS"/>
    <property type="match status" value="1"/>
</dbReference>
<dbReference type="EMBL" id="BAABJP010000010">
    <property type="protein sequence ID" value="GAA5156087.1"/>
    <property type="molecule type" value="Genomic_DNA"/>
</dbReference>
<comment type="catalytic activity">
    <reaction evidence="1">
        <text>ATP + protein L-histidine = ADP + protein N-phospho-L-histidine.</text>
        <dbReference type="EC" id="2.7.13.3"/>
    </reaction>
</comment>
<accession>A0ABP9Q5G9</accession>
<evidence type="ECO:0000256" key="3">
    <source>
        <dbReference type="ARBA" id="ARBA00012438"/>
    </source>
</evidence>
<evidence type="ECO:0000256" key="7">
    <source>
        <dbReference type="ARBA" id="ARBA00022777"/>
    </source>
</evidence>
<organism evidence="14 15">
    <name type="scientific">Pseudonocardia eucalypti</name>
    <dbReference type="NCBI Taxonomy" id="648755"/>
    <lineage>
        <taxon>Bacteria</taxon>
        <taxon>Bacillati</taxon>
        <taxon>Actinomycetota</taxon>
        <taxon>Actinomycetes</taxon>
        <taxon>Pseudonocardiales</taxon>
        <taxon>Pseudonocardiaceae</taxon>
        <taxon>Pseudonocardia</taxon>
    </lineage>
</organism>
<evidence type="ECO:0000256" key="2">
    <source>
        <dbReference type="ARBA" id="ARBA00004236"/>
    </source>
</evidence>
<sequence>MRTRIIGLAALVSALAIGLFGLPLALGIAQYAQLDEESKLLRVADATAIAVSGELNDGDVPSDIPEARDNTSLTVYDTHGNRVTGDGPRGDPLVREALSGSPATGTNGTDLVVAVAVTHETDVIGAVRAASPRAVVYRQVAVAWLAIATLALIALAVAYLLARRAARRLASPLEELSGTARRLGEGDFSVRIDPVGIAEIDAVGQALNRTASRLDGMLARERAFSADASHQLRTPLTGLRLRLEAALDRPDQDLAGARDTIGSAINDVDRLEQTITELLALARDTRNTSTSPLDLATVLDELRRGWTDRLAVRGRAFQVRVEPSLPDAMASTSAVRQVLTVLLDNAATHGAGAVTVTVRDAAEALAIDVSDEGAGVTLPESELFTRRSERATGHGIGLALARSLAEAEGGRLTLSRATPPSFTLLVPLRR</sequence>
<dbReference type="InterPro" id="IPR003661">
    <property type="entry name" value="HisK_dim/P_dom"/>
</dbReference>
<keyword evidence="5" id="KW-0808">Transferase</keyword>
<dbReference type="SUPFAM" id="SSF55874">
    <property type="entry name" value="ATPase domain of HSP90 chaperone/DNA topoisomerase II/histidine kinase"/>
    <property type="match status" value="1"/>
</dbReference>
<feature type="domain" description="Histidine kinase" evidence="12">
    <location>
        <begin position="227"/>
        <end position="430"/>
    </location>
</feature>
<dbReference type="Gene3D" id="1.10.287.130">
    <property type="match status" value="1"/>
</dbReference>
<evidence type="ECO:0000313" key="14">
    <source>
        <dbReference type="EMBL" id="GAA5156087.1"/>
    </source>
</evidence>
<comment type="subcellular location">
    <subcellularLocation>
        <location evidence="2">Cell membrane</location>
    </subcellularLocation>
</comment>
<dbReference type="Pfam" id="PF00512">
    <property type="entry name" value="HisKA"/>
    <property type="match status" value="1"/>
</dbReference>
<evidence type="ECO:0000259" key="13">
    <source>
        <dbReference type="PROSITE" id="PS50885"/>
    </source>
</evidence>
<dbReference type="SMART" id="SM00304">
    <property type="entry name" value="HAMP"/>
    <property type="match status" value="1"/>
</dbReference>
<dbReference type="PRINTS" id="PR00344">
    <property type="entry name" value="BCTRLSENSOR"/>
</dbReference>
<evidence type="ECO:0000256" key="8">
    <source>
        <dbReference type="ARBA" id="ARBA00022989"/>
    </source>
</evidence>
<keyword evidence="4" id="KW-0597">Phosphoprotein</keyword>
<dbReference type="PROSITE" id="PS50109">
    <property type="entry name" value="HIS_KIN"/>
    <property type="match status" value="1"/>
</dbReference>
<dbReference type="InterPro" id="IPR036890">
    <property type="entry name" value="HATPase_C_sf"/>
</dbReference>
<dbReference type="EC" id="2.7.13.3" evidence="3"/>
<dbReference type="Pfam" id="PF02518">
    <property type="entry name" value="HATPase_c"/>
    <property type="match status" value="1"/>
</dbReference>
<evidence type="ECO:0000256" key="10">
    <source>
        <dbReference type="ARBA" id="ARBA00023136"/>
    </source>
</evidence>
<keyword evidence="9" id="KW-0902">Two-component regulatory system</keyword>
<evidence type="ECO:0000256" key="9">
    <source>
        <dbReference type="ARBA" id="ARBA00023012"/>
    </source>
</evidence>
<keyword evidence="15" id="KW-1185">Reference proteome</keyword>
<dbReference type="CDD" id="cd06225">
    <property type="entry name" value="HAMP"/>
    <property type="match status" value="1"/>
</dbReference>
<keyword evidence="7 14" id="KW-0418">Kinase</keyword>
<evidence type="ECO:0000256" key="1">
    <source>
        <dbReference type="ARBA" id="ARBA00000085"/>
    </source>
</evidence>
<keyword evidence="6 11" id="KW-0812">Transmembrane</keyword>
<keyword evidence="8 11" id="KW-1133">Transmembrane helix</keyword>
<dbReference type="Gene3D" id="3.30.565.10">
    <property type="entry name" value="Histidine kinase-like ATPase, C-terminal domain"/>
    <property type="match status" value="1"/>
</dbReference>
<dbReference type="InterPro" id="IPR004358">
    <property type="entry name" value="Sig_transdc_His_kin-like_C"/>
</dbReference>
<dbReference type="CDD" id="cd00082">
    <property type="entry name" value="HisKA"/>
    <property type="match status" value="1"/>
</dbReference>
<dbReference type="SMART" id="SM00387">
    <property type="entry name" value="HATPase_c"/>
    <property type="match status" value="1"/>
</dbReference>
<comment type="caution">
    <text evidence="14">The sequence shown here is derived from an EMBL/GenBank/DDBJ whole genome shotgun (WGS) entry which is preliminary data.</text>
</comment>
<evidence type="ECO:0000256" key="6">
    <source>
        <dbReference type="ARBA" id="ARBA00022692"/>
    </source>
</evidence>
<evidence type="ECO:0000256" key="11">
    <source>
        <dbReference type="SAM" id="Phobius"/>
    </source>
</evidence>
<dbReference type="InterPro" id="IPR036097">
    <property type="entry name" value="HisK_dim/P_sf"/>
</dbReference>
<feature type="transmembrane region" description="Helical" evidence="11">
    <location>
        <begin position="141"/>
        <end position="162"/>
    </location>
</feature>
<reference evidence="15" key="1">
    <citation type="journal article" date="2019" name="Int. J. Syst. Evol. Microbiol.">
        <title>The Global Catalogue of Microorganisms (GCM) 10K type strain sequencing project: providing services to taxonomists for standard genome sequencing and annotation.</title>
        <authorList>
            <consortium name="The Broad Institute Genomics Platform"/>
            <consortium name="The Broad Institute Genome Sequencing Center for Infectious Disease"/>
            <person name="Wu L."/>
            <person name="Ma J."/>
        </authorList>
    </citation>
    <scope>NUCLEOTIDE SEQUENCE [LARGE SCALE GENOMIC DNA]</scope>
    <source>
        <strain evidence="15">JCM 18303</strain>
    </source>
</reference>
<dbReference type="Gene3D" id="6.10.340.10">
    <property type="match status" value="1"/>
</dbReference>
<dbReference type="PANTHER" id="PTHR45436">
    <property type="entry name" value="SENSOR HISTIDINE KINASE YKOH"/>
    <property type="match status" value="1"/>
</dbReference>
<evidence type="ECO:0000256" key="5">
    <source>
        <dbReference type="ARBA" id="ARBA00022679"/>
    </source>
</evidence>
<evidence type="ECO:0000313" key="15">
    <source>
        <dbReference type="Proteomes" id="UP001428817"/>
    </source>
</evidence>
<dbReference type="Pfam" id="PF00672">
    <property type="entry name" value="HAMP"/>
    <property type="match status" value="1"/>
</dbReference>
<dbReference type="InterPro" id="IPR003594">
    <property type="entry name" value="HATPase_dom"/>
</dbReference>
<evidence type="ECO:0000256" key="4">
    <source>
        <dbReference type="ARBA" id="ARBA00022553"/>
    </source>
</evidence>
<gene>
    <name evidence="14" type="ORF">GCM10023321_31060</name>
</gene>
<dbReference type="SUPFAM" id="SSF158472">
    <property type="entry name" value="HAMP domain-like"/>
    <property type="match status" value="1"/>
</dbReference>
<dbReference type="RefSeq" id="WP_185064128.1">
    <property type="nucleotide sequence ID" value="NZ_BAABJP010000010.1"/>
</dbReference>
<dbReference type="InterPro" id="IPR050428">
    <property type="entry name" value="TCS_sensor_his_kinase"/>
</dbReference>
<proteinExistence type="predicted"/>
<dbReference type="Proteomes" id="UP001428817">
    <property type="component" value="Unassembled WGS sequence"/>
</dbReference>
<keyword evidence="10 11" id="KW-0472">Membrane</keyword>
<name>A0ABP9Q5G9_9PSEU</name>
<dbReference type="InterPro" id="IPR003660">
    <property type="entry name" value="HAMP_dom"/>
</dbReference>
<dbReference type="SMART" id="SM00388">
    <property type="entry name" value="HisKA"/>
    <property type="match status" value="1"/>
</dbReference>
<dbReference type="InterPro" id="IPR005467">
    <property type="entry name" value="His_kinase_dom"/>
</dbReference>
<dbReference type="SUPFAM" id="SSF47384">
    <property type="entry name" value="Homodimeric domain of signal transducing histidine kinase"/>
    <property type="match status" value="1"/>
</dbReference>
<evidence type="ECO:0000259" key="12">
    <source>
        <dbReference type="PROSITE" id="PS50109"/>
    </source>
</evidence>